<gene>
    <name evidence="1" type="ORF">PYW08_008043</name>
</gene>
<evidence type="ECO:0000313" key="2">
    <source>
        <dbReference type="Proteomes" id="UP001231649"/>
    </source>
</evidence>
<dbReference type="Proteomes" id="UP001231649">
    <property type="component" value="Chromosome 21"/>
</dbReference>
<proteinExistence type="predicted"/>
<name>A0ACC2QAX3_9NEOP</name>
<organism evidence="1 2">
    <name type="scientific">Mythimna loreyi</name>
    <dbReference type="NCBI Taxonomy" id="667449"/>
    <lineage>
        <taxon>Eukaryota</taxon>
        <taxon>Metazoa</taxon>
        <taxon>Ecdysozoa</taxon>
        <taxon>Arthropoda</taxon>
        <taxon>Hexapoda</taxon>
        <taxon>Insecta</taxon>
        <taxon>Pterygota</taxon>
        <taxon>Neoptera</taxon>
        <taxon>Endopterygota</taxon>
        <taxon>Lepidoptera</taxon>
        <taxon>Glossata</taxon>
        <taxon>Ditrysia</taxon>
        <taxon>Noctuoidea</taxon>
        <taxon>Noctuidae</taxon>
        <taxon>Noctuinae</taxon>
        <taxon>Hadenini</taxon>
        <taxon>Mythimna</taxon>
    </lineage>
</organism>
<accession>A0ACC2QAX3</accession>
<evidence type="ECO:0000313" key="1">
    <source>
        <dbReference type="EMBL" id="KAJ8712739.1"/>
    </source>
</evidence>
<protein>
    <submittedName>
        <fullName evidence="1">Uncharacterized protein</fullName>
    </submittedName>
</protein>
<sequence>MWPLVIYSVVCIFTQSQCTLNVLEERNDLLEKELAMMVGSEIKLSDSELKANEIIMKLKHDEIEHGFIHPNHFNLSKHFFEYKDEVKKTKLFQIIQSMPKGAVLHAHDTGLLSPDYMLALTYWKDLWFCWTEDKSNIEFHFSKTIPVNPCATEWKLMEKARNASGDVEKFDADLRKHFTIVIDNPHEVYTDVNAVWQKFQQCFITTGNLFNYKPVYEQYYYDTLLEFRKDQVMYLEIRSILPQLYDLDGNFFDAVETAVTYKRVTEKFMKDYPDFFGAKLIYAPLKLVDKATLQEYIRIALQVKTLLPEFLVGFDLVGQEDLGVPLREFIHELAEVREKLDLYLHAGETNWYGTSSDENLFDAIALGAKRIGHAFALIKHPLLMEEVKKRQIGLEMNVVSNSVLKLVEDPRNHPLATFLSQNMPVLLSSDDPGIWEALPMSHDFYVTFVAVASRHADLKLLKQLALNSLYYSSYHEKHKLVHAFQIRWTKFIDAIVKDKW</sequence>
<keyword evidence="2" id="KW-1185">Reference proteome</keyword>
<comment type="caution">
    <text evidence="1">The sequence shown here is derived from an EMBL/GenBank/DDBJ whole genome shotgun (WGS) entry which is preliminary data.</text>
</comment>
<dbReference type="EMBL" id="CM056797">
    <property type="protein sequence ID" value="KAJ8712739.1"/>
    <property type="molecule type" value="Genomic_DNA"/>
</dbReference>
<reference evidence="1" key="1">
    <citation type="submission" date="2023-03" db="EMBL/GenBank/DDBJ databases">
        <title>Chromosome-level genomes of two armyworms, Mythimna separata and Mythimna loreyi, provide insights into the biosynthesis and reception of sex pheromones.</title>
        <authorList>
            <person name="Zhao H."/>
        </authorList>
    </citation>
    <scope>NUCLEOTIDE SEQUENCE</scope>
    <source>
        <strain evidence="1">BeijingLab</strain>
    </source>
</reference>